<reference evidence="2" key="2">
    <citation type="submission" date="2020-09" db="EMBL/GenBank/DDBJ databases">
        <authorList>
            <person name="Sun Q."/>
            <person name="Zhou Y."/>
        </authorList>
    </citation>
    <scope>NUCLEOTIDE SEQUENCE</scope>
    <source>
        <strain evidence="2">CGMCC 1.12777</strain>
    </source>
</reference>
<keyword evidence="1" id="KW-1133">Transmembrane helix</keyword>
<evidence type="ECO:0000313" key="2">
    <source>
        <dbReference type="EMBL" id="GGH79410.1"/>
    </source>
</evidence>
<accession>A0A8J3EL27</accession>
<keyword evidence="3" id="KW-1185">Reference proteome</keyword>
<name>A0A8J3EL27_9BACL</name>
<proteinExistence type="predicted"/>
<feature type="transmembrane region" description="Helical" evidence="1">
    <location>
        <begin position="37"/>
        <end position="57"/>
    </location>
</feature>
<keyword evidence="1" id="KW-0812">Transmembrane</keyword>
<evidence type="ECO:0000313" key="3">
    <source>
        <dbReference type="Proteomes" id="UP000656813"/>
    </source>
</evidence>
<comment type="caution">
    <text evidence="2">The sequence shown here is derived from an EMBL/GenBank/DDBJ whole genome shotgun (WGS) entry which is preliminary data.</text>
</comment>
<feature type="transmembrane region" description="Helical" evidence="1">
    <location>
        <begin position="7"/>
        <end position="25"/>
    </location>
</feature>
<sequence length="406" mass="45902">MLNKRHLIPLFFTLAIEYVFIYVAAVPFNYSDHHNPWGLAGPLALLMLTTFALYYLVHLKIKQLKAVLFLFIALIILGLGYILGLTFFAAFVMSILLFWRMLEVLEGNTQEHMWKFFIATMGLGLVYDFILKFYIPSFPYRFLFILLFILQLLLVIALNLFARSEKKGNILLSSSYGLVLGGTLITGLIIAWIGPYVGWAISWVLKGIGFVVFVAVEGFITFLMSLKGHNEGQLVDDSDLKHGKEQAETWAQMTGNHSYAGLVIGVGVVVLVIFVVFLYMRKKRLNLNAFVLSSTDVAISPIGQKPSASVNHNTKKRFKAPKDPVRAQVFQLQKKLLKGDLGRVANETLSEWLSRLPASDKDKHLIRSVYEKARYGSAVITGQELLKYREAIERVRALSQTNEEQK</sequence>
<organism evidence="2 3">
    <name type="scientific">Pullulanibacillus pueri</name>
    <dbReference type="NCBI Taxonomy" id="1437324"/>
    <lineage>
        <taxon>Bacteria</taxon>
        <taxon>Bacillati</taxon>
        <taxon>Bacillota</taxon>
        <taxon>Bacilli</taxon>
        <taxon>Bacillales</taxon>
        <taxon>Sporolactobacillaceae</taxon>
        <taxon>Pullulanibacillus</taxon>
    </lineage>
</organism>
<feature type="transmembrane region" description="Helical" evidence="1">
    <location>
        <begin position="259"/>
        <end position="280"/>
    </location>
</feature>
<evidence type="ECO:0008006" key="4">
    <source>
        <dbReference type="Google" id="ProtNLM"/>
    </source>
</evidence>
<dbReference type="Proteomes" id="UP000656813">
    <property type="component" value="Unassembled WGS sequence"/>
</dbReference>
<dbReference type="AlphaFoldDB" id="A0A8J3EL27"/>
<protein>
    <recommendedName>
        <fullName evidence="4">DUF4129 domain-containing protein</fullName>
    </recommendedName>
</protein>
<feature type="transmembrane region" description="Helical" evidence="1">
    <location>
        <begin position="204"/>
        <end position="226"/>
    </location>
</feature>
<feature type="transmembrane region" description="Helical" evidence="1">
    <location>
        <begin position="69"/>
        <end position="102"/>
    </location>
</feature>
<evidence type="ECO:0000256" key="1">
    <source>
        <dbReference type="SAM" id="Phobius"/>
    </source>
</evidence>
<feature type="transmembrane region" description="Helical" evidence="1">
    <location>
        <begin position="114"/>
        <end position="135"/>
    </location>
</feature>
<feature type="transmembrane region" description="Helical" evidence="1">
    <location>
        <begin position="142"/>
        <end position="162"/>
    </location>
</feature>
<keyword evidence="1" id="KW-0472">Membrane</keyword>
<feature type="transmembrane region" description="Helical" evidence="1">
    <location>
        <begin position="174"/>
        <end position="197"/>
    </location>
</feature>
<dbReference type="EMBL" id="BMFV01000008">
    <property type="protein sequence ID" value="GGH79410.1"/>
    <property type="molecule type" value="Genomic_DNA"/>
</dbReference>
<reference evidence="2" key="1">
    <citation type="journal article" date="2014" name="Int. J. Syst. Evol. Microbiol.">
        <title>Complete genome sequence of Corynebacterium casei LMG S-19264T (=DSM 44701T), isolated from a smear-ripened cheese.</title>
        <authorList>
            <consortium name="US DOE Joint Genome Institute (JGI-PGF)"/>
            <person name="Walter F."/>
            <person name="Albersmeier A."/>
            <person name="Kalinowski J."/>
            <person name="Ruckert C."/>
        </authorList>
    </citation>
    <scope>NUCLEOTIDE SEQUENCE</scope>
    <source>
        <strain evidence="2">CGMCC 1.12777</strain>
    </source>
</reference>
<dbReference type="RefSeq" id="WP_188496722.1">
    <property type="nucleotide sequence ID" value="NZ_BMFV01000008.1"/>
</dbReference>
<gene>
    <name evidence="2" type="ORF">GCM10007096_14290</name>
</gene>